<evidence type="ECO:0000313" key="3">
    <source>
        <dbReference type="Proteomes" id="UP000799291"/>
    </source>
</evidence>
<gene>
    <name evidence="2" type="ORF">K458DRAFT_492973</name>
</gene>
<name>A0A6G1IC88_9PLEO</name>
<accession>A0A6G1IC88</accession>
<organism evidence="2 3">
    <name type="scientific">Lentithecium fluviatile CBS 122367</name>
    <dbReference type="NCBI Taxonomy" id="1168545"/>
    <lineage>
        <taxon>Eukaryota</taxon>
        <taxon>Fungi</taxon>
        <taxon>Dikarya</taxon>
        <taxon>Ascomycota</taxon>
        <taxon>Pezizomycotina</taxon>
        <taxon>Dothideomycetes</taxon>
        <taxon>Pleosporomycetidae</taxon>
        <taxon>Pleosporales</taxon>
        <taxon>Massarineae</taxon>
        <taxon>Lentitheciaceae</taxon>
        <taxon>Lentithecium</taxon>
    </lineage>
</organism>
<evidence type="ECO:0000313" key="2">
    <source>
        <dbReference type="EMBL" id="KAF2675603.1"/>
    </source>
</evidence>
<sequence>MSVVVLQACGVTTACGYGLCNFVAVREGGRRPFGCAPKRCWDWKAPFSRRWLQVWLVENSVDNDGGGYIGETDPQSNNLKSVRRIFCRPTATYTAAPTPWNLTSFPFPLSPSGLINPLTCLSTSRVTSSSLPFILASSLSRLAIKHLLTVLWYASQKMNVSKKDLNVKSEMKAGRSIGPTLMSGLRAAAVVVTVEGGVVATGVAARIVAVAVERSGGVVMDWDDDWEGEGMLKPDKMVGSVEASRGGVRVVAAILIAVMFVLGGMNCVFV</sequence>
<keyword evidence="1" id="KW-0812">Transmembrane</keyword>
<keyword evidence="3" id="KW-1185">Reference proteome</keyword>
<protein>
    <submittedName>
        <fullName evidence="2">Uncharacterized protein</fullName>
    </submittedName>
</protein>
<dbReference type="EMBL" id="MU005662">
    <property type="protein sequence ID" value="KAF2675603.1"/>
    <property type="molecule type" value="Genomic_DNA"/>
</dbReference>
<dbReference type="Proteomes" id="UP000799291">
    <property type="component" value="Unassembled WGS sequence"/>
</dbReference>
<keyword evidence="1" id="KW-0472">Membrane</keyword>
<dbReference type="AlphaFoldDB" id="A0A6G1IC88"/>
<feature type="transmembrane region" description="Helical" evidence="1">
    <location>
        <begin position="250"/>
        <end position="269"/>
    </location>
</feature>
<evidence type="ECO:0000256" key="1">
    <source>
        <dbReference type="SAM" id="Phobius"/>
    </source>
</evidence>
<keyword evidence="1" id="KW-1133">Transmembrane helix</keyword>
<proteinExistence type="predicted"/>
<reference evidence="2" key="1">
    <citation type="journal article" date="2020" name="Stud. Mycol.">
        <title>101 Dothideomycetes genomes: a test case for predicting lifestyles and emergence of pathogens.</title>
        <authorList>
            <person name="Haridas S."/>
            <person name="Albert R."/>
            <person name="Binder M."/>
            <person name="Bloem J."/>
            <person name="Labutti K."/>
            <person name="Salamov A."/>
            <person name="Andreopoulos B."/>
            <person name="Baker S."/>
            <person name="Barry K."/>
            <person name="Bills G."/>
            <person name="Bluhm B."/>
            <person name="Cannon C."/>
            <person name="Castanera R."/>
            <person name="Culley D."/>
            <person name="Daum C."/>
            <person name="Ezra D."/>
            <person name="Gonzalez J."/>
            <person name="Henrissat B."/>
            <person name="Kuo A."/>
            <person name="Liang C."/>
            <person name="Lipzen A."/>
            <person name="Lutzoni F."/>
            <person name="Magnuson J."/>
            <person name="Mondo S."/>
            <person name="Nolan M."/>
            <person name="Ohm R."/>
            <person name="Pangilinan J."/>
            <person name="Park H.-J."/>
            <person name="Ramirez L."/>
            <person name="Alfaro M."/>
            <person name="Sun H."/>
            <person name="Tritt A."/>
            <person name="Yoshinaga Y."/>
            <person name="Zwiers L.-H."/>
            <person name="Turgeon B."/>
            <person name="Goodwin S."/>
            <person name="Spatafora J."/>
            <person name="Crous P."/>
            <person name="Grigoriev I."/>
        </authorList>
    </citation>
    <scope>NUCLEOTIDE SEQUENCE</scope>
    <source>
        <strain evidence="2">CBS 122367</strain>
    </source>
</reference>